<keyword evidence="1" id="KW-0677">Repeat</keyword>
<dbReference type="GO" id="GO:0003723">
    <property type="term" value="F:RNA binding"/>
    <property type="evidence" value="ECO:0007669"/>
    <property type="project" value="InterPro"/>
</dbReference>
<gene>
    <name evidence="3" type="ORF">M569_06976</name>
</gene>
<keyword evidence="4" id="KW-1185">Reference proteome</keyword>
<dbReference type="Pfam" id="PF01535">
    <property type="entry name" value="PPR"/>
    <property type="match status" value="5"/>
</dbReference>
<evidence type="ECO:0008006" key="5">
    <source>
        <dbReference type="Google" id="ProtNLM"/>
    </source>
</evidence>
<dbReference type="InterPro" id="IPR002885">
    <property type="entry name" value="PPR_rpt"/>
</dbReference>
<feature type="repeat" description="PPR" evidence="2">
    <location>
        <begin position="288"/>
        <end position="318"/>
    </location>
</feature>
<feature type="repeat" description="PPR" evidence="2">
    <location>
        <begin position="216"/>
        <end position="250"/>
    </location>
</feature>
<comment type="caution">
    <text evidence="3">The sequence shown here is derived from an EMBL/GenBank/DDBJ whole genome shotgun (WGS) entry which is preliminary data.</text>
</comment>
<dbReference type="GO" id="GO:0009451">
    <property type="term" value="P:RNA modification"/>
    <property type="evidence" value="ECO:0007669"/>
    <property type="project" value="InterPro"/>
</dbReference>
<feature type="repeat" description="PPR" evidence="2">
    <location>
        <begin position="319"/>
        <end position="353"/>
    </location>
</feature>
<dbReference type="EMBL" id="AUSU01002919">
    <property type="protein sequence ID" value="EPS67797.1"/>
    <property type="molecule type" value="Genomic_DNA"/>
</dbReference>
<dbReference type="Proteomes" id="UP000015453">
    <property type="component" value="Unassembled WGS sequence"/>
</dbReference>
<feature type="repeat" description="PPR" evidence="2">
    <location>
        <begin position="115"/>
        <end position="149"/>
    </location>
</feature>
<evidence type="ECO:0000256" key="2">
    <source>
        <dbReference type="PROSITE-ProRule" id="PRU00708"/>
    </source>
</evidence>
<dbReference type="NCBIfam" id="TIGR00756">
    <property type="entry name" value="PPR"/>
    <property type="match status" value="3"/>
</dbReference>
<accession>S8E5Y6</accession>
<dbReference type="PROSITE" id="PS51375">
    <property type="entry name" value="PPR"/>
    <property type="match status" value="4"/>
</dbReference>
<evidence type="ECO:0000313" key="3">
    <source>
        <dbReference type="EMBL" id="EPS67797.1"/>
    </source>
</evidence>
<protein>
    <recommendedName>
        <fullName evidence="5">Pentatricopeptide repeat-containing protein</fullName>
    </recommendedName>
</protein>
<dbReference type="Pfam" id="PF13041">
    <property type="entry name" value="PPR_2"/>
    <property type="match status" value="1"/>
</dbReference>
<dbReference type="AlphaFoldDB" id="S8E5Y6"/>
<dbReference type="InterPro" id="IPR046960">
    <property type="entry name" value="PPR_At4g14850-like_plant"/>
</dbReference>
<dbReference type="Gene3D" id="1.25.40.10">
    <property type="entry name" value="Tetratricopeptide repeat domain"/>
    <property type="match status" value="4"/>
</dbReference>
<dbReference type="PANTHER" id="PTHR47926:SF491">
    <property type="entry name" value="(WILD MALAYSIAN BANANA) HYPOTHETICAL PROTEIN"/>
    <property type="match status" value="1"/>
</dbReference>
<dbReference type="OrthoDB" id="622408at2759"/>
<dbReference type="InterPro" id="IPR046848">
    <property type="entry name" value="E_motif"/>
</dbReference>
<dbReference type="Pfam" id="PF20431">
    <property type="entry name" value="E_motif"/>
    <property type="match status" value="1"/>
</dbReference>
<sequence>MSRGGGGGSTSETSKLRAALRSFEGRVYPLDERRVASGLGHRYGVNSEALSSAAVLHYDGSMKPWLELGIGRYKSFDSLEVEEVALLVSESSNLRRLRQVFALMFRTHFLALNPESFHYNNVIRIFIRLESPKEALRLYGAMRRAGVPPDSYTFPMVLKAAGQSPDFTLSEQLHAIPFKYGLEGDVYCESGLISSYCKAGKIESGLRVFSYSSGRKLGAWNAAIAGLSQGGRVKEALDMFLSMMRTGIVPDDITIVCLTSNCAAIGNLNLAMQLHKFVLQVKISSRTDLLMMNSLVDMYGKCGRMDLAYRVFTEIEVKNVSSWTSMIVGYAAQGYVHESLDSFHRMIGSGVSPNAISFVGVLSACVHGGMVREGREYFDAMVNGFRLEPKLAHYGCMADLLGRAGLLNEVREMVETMPMKPNAVVWGCLMGACEKFGDVKMGEWVGKQLMELEPENDGVFVALSNIYATNGMWDEVETMRETMKERLMGSTKLPAYSLPQVST</sequence>
<dbReference type="InterPro" id="IPR011990">
    <property type="entry name" value="TPR-like_helical_dom_sf"/>
</dbReference>
<evidence type="ECO:0000313" key="4">
    <source>
        <dbReference type="Proteomes" id="UP000015453"/>
    </source>
</evidence>
<dbReference type="FunFam" id="1.25.40.10:FF:001093">
    <property type="entry name" value="Pentatricopeptide repeat-containing protein At2g34400"/>
    <property type="match status" value="1"/>
</dbReference>
<dbReference type="PANTHER" id="PTHR47926">
    <property type="entry name" value="PENTATRICOPEPTIDE REPEAT-CONTAINING PROTEIN"/>
    <property type="match status" value="1"/>
</dbReference>
<name>S8E5Y6_9LAMI</name>
<organism evidence="3 4">
    <name type="scientific">Genlisea aurea</name>
    <dbReference type="NCBI Taxonomy" id="192259"/>
    <lineage>
        <taxon>Eukaryota</taxon>
        <taxon>Viridiplantae</taxon>
        <taxon>Streptophyta</taxon>
        <taxon>Embryophyta</taxon>
        <taxon>Tracheophyta</taxon>
        <taxon>Spermatophyta</taxon>
        <taxon>Magnoliopsida</taxon>
        <taxon>eudicotyledons</taxon>
        <taxon>Gunneridae</taxon>
        <taxon>Pentapetalae</taxon>
        <taxon>asterids</taxon>
        <taxon>lamiids</taxon>
        <taxon>Lamiales</taxon>
        <taxon>Lentibulariaceae</taxon>
        <taxon>Genlisea</taxon>
    </lineage>
</organism>
<evidence type="ECO:0000256" key="1">
    <source>
        <dbReference type="ARBA" id="ARBA00022737"/>
    </source>
</evidence>
<proteinExistence type="predicted"/>
<reference evidence="3 4" key="1">
    <citation type="journal article" date="2013" name="BMC Genomics">
        <title>The miniature genome of a carnivorous plant Genlisea aurea contains a low number of genes and short non-coding sequences.</title>
        <authorList>
            <person name="Leushkin E.V."/>
            <person name="Sutormin R.A."/>
            <person name="Nabieva E.R."/>
            <person name="Penin A.A."/>
            <person name="Kondrashov A.S."/>
            <person name="Logacheva M.D."/>
        </authorList>
    </citation>
    <scope>NUCLEOTIDE SEQUENCE [LARGE SCALE GENOMIC DNA]</scope>
</reference>